<accession>A0A5B8LH02</accession>
<proteinExistence type="predicted"/>
<reference evidence="2 3" key="1">
    <citation type="submission" date="2019-07" db="EMBL/GenBank/DDBJ databases">
        <title>Full genome sequence of Sphingomonas sp. 4R-6-7(HKS19).</title>
        <authorList>
            <person name="Im W.-T."/>
        </authorList>
    </citation>
    <scope>NUCLEOTIDE SEQUENCE [LARGE SCALE GENOMIC DNA]</scope>
    <source>
        <strain evidence="2 3">HKS19</strain>
    </source>
</reference>
<dbReference type="Proteomes" id="UP000315673">
    <property type="component" value="Chromosome"/>
</dbReference>
<feature type="transmembrane region" description="Helical" evidence="1">
    <location>
        <begin position="80"/>
        <end position="99"/>
    </location>
</feature>
<protein>
    <submittedName>
        <fullName evidence="2">Uncharacterized protein</fullName>
    </submittedName>
</protein>
<dbReference type="KEGG" id="spai:FPZ24_02250"/>
<feature type="transmembrane region" description="Helical" evidence="1">
    <location>
        <begin position="12"/>
        <end position="37"/>
    </location>
</feature>
<dbReference type="EMBL" id="CP042306">
    <property type="protein sequence ID" value="QDZ06440.1"/>
    <property type="molecule type" value="Genomic_DNA"/>
</dbReference>
<organism evidence="2 3">
    <name type="scientific">Sphingomonas panacisoli</name>
    <dbReference type="NCBI Taxonomy" id="1813879"/>
    <lineage>
        <taxon>Bacteria</taxon>
        <taxon>Pseudomonadati</taxon>
        <taxon>Pseudomonadota</taxon>
        <taxon>Alphaproteobacteria</taxon>
        <taxon>Sphingomonadales</taxon>
        <taxon>Sphingomonadaceae</taxon>
        <taxon>Sphingomonas</taxon>
    </lineage>
</organism>
<evidence type="ECO:0000256" key="1">
    <source>
        <dbReference type="SAM" id="Phobius"/>
    </source>
</evidence>
<keyword evidence="3" id="KW-1185">Reference proteome</keyword>
<feature type="transmembrane region" description="Helical" evidence="1">
    <location>
        <begin position="49"/>
        <end position="68"/>
    </location>
</feature>
<dbReference type="AlphaFoldDB" id="A0A5B8LH02"/>
<sequence>MMTPAQRRDASISFAMLPIGLGLVLAAAIGSVAALALGLSELIRQDGNWGWYAGWALGAAAIGVRNLVRSLQNMSALDVGGTLITIALSAAIVAAYPGWWLA</sequence>
<evidence type="ECO:0000313" key="2">
    <source>
        <dbReference type="EMBL" id="QDZ06440.1"/>
    </source>
</evidence>
<keyword evidence="1" id="KW-0472">Membrane</keyword>
<keyword evidence="1" id="KW-0812">Transmembrane</keyword>
<keyword evidence="1" id="KW-1133">Transmembrane helix</keyword>
<name>A0A5B8LH02_9SPHN</name>
<evidence type="ECO:0000313" key="3">
    <source>
        <dbReference type="Proteomes" id="UP000315673"/>
    </source>
</evidence>
<gene>
    <name evidence="2" type="ORF">FPZ24_02250</name>
</gene>